<evidence type="ECO:0000313" key="1">
    <source>
        <dbReference type="EMBL" id="KAG1532018.1"/>
    </source>
</evidence>
<name>A0A9P6XT90_RHIOR</name>
<comment type="caution">
    <text evidence="1">The sequence shown here is derived from an EMBL/GenBank/DDBJ whole genome shotgun (WGS) entry which is preliminary data.</text>
</comment>
<sequence>MIEANKSDSDDDGAEDVSNWEVMENDEVNVSDSMDIVEFDTVATKTVRTKLQTLGFLMKYKMSPYAHPSSYYGESKLKGTFERFWGCYVLVKQS</sequence>
<evidence type="ECO:0000313" key="2">
    <source>
        <dbReference type="Proteomes" id="UP000717996"/>
    </source>
</evidence>
<proteinExistence type="predicted"/>
<accession>A0A9P6XT90</accession>
<reference evidence="1" key="1">
    <citation type="journal article" date="2020" name="Microb. Genom.">
        <title>Genetic diversity of clinical and environmental Mucorales isolates obtained from an investigation of mucormycosis cases among solid organ transplant recipients.</title>
        <authorList>
            <person name="Nguyen M.H."/>
            <person name="Kaul D."/>
            <person name="Muto C."/>
            <person name="Cheng S.J."/>
            <person name="Richter R.A."/>
            <person name="Bruno V.M."/>
            <person name="Liu G."/>
            <person name="Beyhan S."/>
            <person name="Sundermann A.J."/>
            <person name="Mounaud S."/>
            <person name="Pasculle A.W."/>
            <person name="Nierman W.C."/>
            <person name="Driscoll E."/>
            <person name="Cumbie R."/>
            <person name="Clancy C.J."/>
            <person name="Dupont C.L."/>
        </authorList>
    </citation>
    <scope>NUCLEOTIDE SEQUENCE</scope>
    <source>
        <strain evidence="1">GL16</strain>
    </source>
</reference>
<gene>
    <name evidence="1" type="ORF">G6F51_013297</name>
</gene>
<organism evidence="1 2">
    <name type="scientific">Rhizopus oryzae</name>
    <name type="common">Mucormycosis agent</name>
    <name type="synonym">Rhizopus arrhizus var. delemar</name>
    <dbReference type="NCBI Taxonomy" id="64495"/>
    <lineage>
        <taxon>Eukaryota</taxon>
        <taxon>Fungi</taxon>
        <taxon>Fungi incertae sedis</taxon>
        <taxon>Mucoromycota</taxon>
        <taxon>Mucoromycotina</taxon>
        <taxon>Mucoromycetes</taxon>
        <taxon>Mucorales</taxon>
        <taxon>Mucorineae</taxon>
        <taxon>Rhizopodaceae</taxon>
        <taxon>Rhizopus</taxon>
    </lineage>
</organism>
<dbReference type="Proteomes" id="UP000717996">
    <property type="component" value="Unassembled WGS sequence"/>
</dbReference>
<protein>
    <submittedName>
        <fullName evidence="1">Uncharacterized protein</fullName>
    </submittedName>
</protein>
<dbReference type="AlphaFoldDB" id="A0A9P6XT90"/>
<dbReference type="EMBL" id="JAANIT010004996">
    <property type="protein sequence ID" value="KAG1532018.1"/>
    <property type="molecule type" value="Genomic_DNA"/>
</dbReference>